<evidence type="ECO:0000256" key="3">
    <source>
        <dbReference type="SAM" id="SignalP"/>
    </source>
</evidence>
<evidence type="ECO:0000313" key="6">
    <source>
        <dbReference type="EMBL" id="MCI2228156.1"/>
    </source>
</evidence>
<proteinExistence type="inferred from homology"/>
<dbReference type="PANTHER" id="PTHR11022:SF41">
    <property type="entry name" value="PEPTIDOGLYCAN-RECOGNITION PROTEIN LC-RELATED"/>
    <property type="match status" value="1"/>
</dbReference>
<dbReference type="SMART" id="SM00701">
    <property type="entry name" value="PGRP"/>
    <property type="match status" value="1"/>
</dbReference>
<dbReference type="SMART" id="SM00644">
    <property type="entry name" value="Ami_2"/>
    <property type="match status" value="1"/>
</dbReference>
<evidence type="ECO:0000313" key="7">
    <source>
        <dbReference type="Proteomes" id="UP001139369"/>
    </source>
</evidence>
<gene>
    <name evidence="6" type="ORF">MC378_03175</name>
</gene>
<dbReference type="PANTHER" id="PTHR11022">
    <property type="entry name" value="PEPTIDOGLYCAN RECOGNITION PROTEIN"/>
    <property type="match status" value="1"/>
</dbReference>
<dbReference type="InterPro" id="IPR036505">
    <property type="entry name" value="Amidase/PGRP_sf"/>
</dbReference>
<keyword evidence="6" id="KW-0378">Hydrolase</keyword>
<dbReference type="Gene3D" id="2.60.120.380">
    <property type="match status" value="1"/>
</dbReference>
<dbReference type="GO" id="GO:0009253">
    <property type="term" value="P:peptidoglycan catabolic process"/>
    <property type="evidence" value="ECO:0007669"/>
    <property type="project" value="InterPro"/>
</dbReference>
<accession>A0A9X1VL45</accession>
<comment type="similarity">
    <text evidence="1">Belongs to the N-acetylmuramoyl-L-alanine amidase 2 family.</text>
</comment>
<dbReference type="Pfam" id="PF01510">
    <property type="entry name" value="Amidase_2"/>
    <property type="match status" value="1"/>
</dbReference>
<dbReference type="Proteomes" id="UP001139369">
    <property type="component" value="Unassembled WGS sequence"/>
</dbReference>
<dbReference type="GO" id="GO:0008270">
    <property type="term" value="F:zinc ion binding"/>
    <property type="evidence" value="ECO:0007669"/>
    <property type="project" value="InterPro"/>
</dbReference>
<organism evidence="6 7">
    <name type="scientific">Polaribacter marinus</name>
    <dbReference type="NCBI Taxonomy" id="2916838"/>
    <lineage>
        <taxon>Bacteria</taxon>
        <taxon>Pseudomonadati</taxon>
        <taxon>Bacteroidota</taxon>
        <taxon>Flavobacteriia</taxon>
        <taxon>Flavobacteriales</taxon>
        <taxon>Flavobacteriaceae</taxon>
    </lineage>
</organism>
<feature type="chain" id="PRO_5040949133" evidence="3">
    <location>
        <begin position="20"/>
        <end position="669"/>
    </location>
</feature>
<dbReference type="InterPro" id="IPR013783">
    <property type="entry name" value="Ig-like_fold"/>
</dbReference>
<dbReference type="InterPro" id="IPR015510">
    <property type="entry name" value="PGRP"/>
</dbReference>
<dbReference type="Gene3D" id="2.60.40.10">
    <property type="entry name" value="Immunoglobulins"/>
    <property type="match status" value="2"/>
</dbReference>
<keyword evidence="2 3" id="KW-0732">Signal</keyword>
<dbReference type="InterPro" id="IPR002502">
    <property type="entry name" value="Amidase_domain"/>
</dbReference>
<dbReference type="GO" id="GO:0008745">
    <property type="term" value="F:N-acetylmuramoyl-L-alanine amidase activity"/>
    <property type="evidence" value="ECO:0007669"/>
    <property type="project" value="UniProtKB-EC"/>
</dbReference>
<sequence length="669" mass="71542">MKFAFIIFLSIFSFANTYADCALPNHCSRSCWDPNGTHPAQTSPSYTNVTHIIVHHTGDGVVFPANTDYAAKVRYYWDLHVNTNGWSDIGYNWLIDRNGVIYEGRGSGVSGAHFSGHNAGTMGVSMIGDFTLESPSASALNSLKNLIAWEATDKNVDVTGVSYHASSGLNLNNISGHKDGGATSCPGTDLYSLLPSIRTDISNMSCYTNTTPTGLDCSSAIELSNGVVYSGSSSTASSNISSFGCNSWTETGPERVHKITPTADGTITVNLSNYSGDLDVYILGSCDPTDCLGTVSSDSAIFTNAVAGQTYYLVVDADDGSGSSYDIVATYPVAVVSEDITLSNTSVNLTTVTAGNDIDVSATQNYSGSQLDADLPSFDLGYYLSTDCNLSANDILLGSDTSSLGSDDTSNNESETLTIPSNTAAGTYYIIFSADDDKELTESDETNNTSCIEITINAYIPEDITVSNTSVNLVTVTAGNNIEVSAMQNYSGSQLDADLPSFDLGYYLSTDCVLSANDVLLGSDASSLGSDDVSSNESETLTIPSNTTAGTYYIIFSADDDKELTESDETNNTSCIEITIEAVLSVKYLEFQKQLTVYPNPTSNFINIKSKQDLTIDKFYVYDINGRLIKEVNGNSLDKINISELTNGIYLLKIVSNENKKAVFRIVKK</sequence>
<feature type="domain" description="N-acetylmuramoyl-L-alanine amidase" evidence="4">
    <location>
        <begin position="38"/>
        <end position="187"/>
    </location>
</feature>
<evidence type="ECO:0000256" key="2">
    <source>
        <dbReference type="ARBA" id="ARBA00022729"/>
    </source>
</evidence>
<comment type="caution">
    <text evidence="6">The sequence shown here is derived from an EMBL/GenBank/DDBJ whole genome shotgun (WGS) entry which is preliminary data.</text>
</comment>
<dbReference type="NCBIfam" id="TIGR04183">
    <property type="entry name" value="Por_Secre_tail"/>
    <property type="match status" value="1"/>
</dbReference>
<feature type="signal peptide" evidence="3">
    <location>
        <begin position="1"/>
        <end position="19"/>
    </location>
</feature>
<dbReference type="InterPro" id="IPR026444">
    <property type="entry name" value="Secre_tail"/>
</dbReference>
<evidence type="ECO:0000259" key="4">
    <source>
        <dbReference type="SMART" id="SM00644"/>
    </source>
</evidence>
<dbReference type="Pfam" id="PF18962">
    <property type="entry name" value="Por_Secre_tail"/>
    <property type="match status" value="1"/>
</dbReference>
<protein>
    <submittedName>
        <fullName evidence="6">N-acetylmuramoyl-L-alanine amidase</fullName>
        <ecNumber evidence="6">3.5.1.28</ecNumber>
    </submittedName>
</protein>
<reference evidence="6" key="1">
    <citation type="submission" date="2022-02" db="EMBL/GenBank/DDBJ databases">
        <title>Polaribacter sp. MSW13, isolated from seawater.</title>
        <authorList>
            <person name="Kristyanto S."/>
            <person name="Jung J."/>
            <person name="Jeon C.O."/>
        </authorList>
    </citation>
    <scope>NUCLEOTIDE SEQUENCE</scope>
    <source>
        <strain evidence="6">MSW13</strain>
    </source>
</reference>
<name>A0A9X1VL45_9FLAO</name>
<dbReference type="Gene3D" id="3.40.80.10">
    <property type="entry name" value="Peptidoglycan recognition protein-like"/>
    <property type="match status" value="1"/>
</dbReference>
<evidence type="ECO:0000256" key="1">
    <source>
        <dbReference type="ARBA" id="ARBA00007553"/>
    </source>
</evidence>
<feature type="domain" description="Peptidoglycan recognition protein family" evidence="5">
    <location>
        <begin position="24"/>
        <end position="169"/>
    </location>
</feature>
<dbReference type="AlphaFoldDB" id="A0A9X1VL45"/>
<dbReference type="SUPFAM" id="SSF55846">
    <property type="entry name" value="N-acetylmuramoyl-L-alanine amidase-like"/>
    <property type="match status" value="1"/>
</dbReference>
<keyword evidence="7" id="KW-1185">Reference proteome</keyword>
<evidence type="ECO:0000259" key="5">
    <source>
        <dbReference type="SMART" id="SM00701"/>
    </source>
</evidence>
<dbReference type="RefSeq" id="WP_242177266.1">
    <property type="nucleotide sequence ID" value="NZ_JAKQYM010000001.1"/>
</dbReference>
<dbReference type="CDD" id="cd06583">
    <property type="entry name" value="PGRP"/>
    <property type="match status" value="1"/>
</dbReference>
<dbReference type="EC" id="3.5.1.28" evidence="6"/>
<dbReference type="InterPro" id="IPR006619">
    <property type="entry name" value="PGRP_domain_met/bac"/>
</dbReference>
<dbReference type="EMBL" id="JAKQYM010000001">
    <property type="protein sequence ID" value="MCI2228156.1"/>
    <property type="molecule type" value="Genomic_DNA"/>
</dbReference>